<feature type="domain" description="CsbD-like" evidence="3">
    <location>
        <begin position="4"/>
        <end position="55"/>
    </location>
</feature>
<comment type="similarity">
    <text evidence="1">Belongs to the UPF0337 (CsbD) family.</text>
</comment>
<evidence type="ECO:0000259" key="3">
    <source>
        <dbReference type="Pfam" id="PF05532"/>
    </source>
</evidence>
<protein>
    <recommendedName>
        <fullName evidence="3">CsbD-like domain-containing protein</fullName>
    </recommendedName>
</protein>
<feature type="region of interest" description="Disordered" evidence="2">
    <location>
        <begin position="1"/>
        <end position="29"/>
    </location>
</feature>
<proteinExistence type="inferred from homology"/>
<dbReference type="InterPro" id="IPR008462">
    <property type="entry name" value="CsbD"/>
</dbReference>
<feature type="compositionally biased region" description="Basic and acidic residues" evidence="2">
    <location>
        <begin position="1"/>
        <end position="12"/>
    </location>
</feature>
<dbReference type="SMR" id="A0AAD2WX70"/>
<name>A0AAD2WX70_STRAG</name>
<dbReference type="Gene3D" id="1.10.1470.10">
    <property type="entry name" value="YjbJ"/>
    <property type="match status" value="1"/>
</dbReference>
<organism evidence="4 5">
    <name type="scientific">Streptococcus agalactiae MRI Z1-216</name>
    <dbReference type="NCBI Taxonomy" id="1154879"/>
    <lineage>
        <taxon>Bacteria</taxon>
        <taxon>Bacillati</taxon>
        <taxon>Bacillota</taxon>
        <taxon>Bacilli</taxon>
        <taxon>Lactobacillales</taxon>
        <taxon>Streptococcaceae</taxon>
        <taxon>Streptococcus</taxon>
    </lineage>
</organism>
<dbReference type="Proteomes" id="UP000015176">
    <property type="component" value="Unassembled WGS sequence"/>
</dbReference>
<dbReference type="GeneID" id="66886059"/>
<dbReference type="RefSeq" id="WP_001288036.1">
    <property type="nucleotide sequence ID" value="NZ_ALSF01000048.1"/>
</dbReference>
<evidence type="ECO:0000256" key="1">
    <source>
        <dbReference type="ARBA" id="ARBA00009129"/>
    </source>
</evidence>
<dbReference type="AlphaFoldDB" id="A0AAD2WX70"/>
<evidence type="ECO:0000256" key="2">
    <source>
        <dbReference type="SAM" id="MobiDB-lite"/>
    </source>
</evidence>
<dbReference type="SUPFAM" id="SSF69047">
    <property type="entry name" value="Hypothetical protein YjbJ"/>
    <property type="match status" value="1"/>
</dbReference>
<accession>A0AAD2WX70</accession>
<dbReference type="InterPro" id="IPR036629">
    <property type="entry name" value="YjbJ_sf"/>
</dbReference>
<reference evidence="4 5" key="1">
    <citation type="submission" date="2012-07" db="EMBL/GenBank/DDBJ databases">
        <authorList>
            <person name="Moroni P."/>
            <person name="Richards V.P."/>
            <person name="Durkin S.A.S."/>
            <person name="Kim M."/>
            <person name="Pavinski Bitar P.D."/>
            <person name="Stanhope M.J."/>
            <person name="Town C.D."/>
            <person name="Zadoks R.N."/>
            <person name="Venter J.C."/>
        </authorList>
    </citation>
    <scope>NUCLEOTIDE SEQUENCE [LARGE SCALE GENOMIC DNA]</scope>
    <source>
        <strain evidence="4 5">MRI Z1-216</strain>
    </source>
</reference>
<sequence length="65" mass="7069">MSEEKFDAKVDKVSGSVKESVGKLTGDKEVESEGKVDKLKGHAKEKLADIKDTIKGASESFKKKD</sequence>
<dbReference type="EMBL" id="ALSF01000048">
    <property type="protein sequence ID" value="EPU40174.1"/>
    <property type="molecule type" value="Genomic_DNA"/>
</dbReference>
<evidence type="ECO:0000313" key="4">
    <source>
        <dbReference type="EMBL" id="EPU40174.1"/>
    </source>
</evidence>
<comment type="caution">
    <text evidence="4">The sequence shown here is derived from an EMBL/GenBank/DDBJ whole genome shotgun (WGS) entry which is preliminary data.</text>
</comment>
<dbReference type="Pfam" id="PF05532">
    <property type="entry name" value="CsbD"/>
    <property type="match status" value="1"/>
</dbReference>
<gene>
    <name evidence="4" type="ORF">SAG0164_08565</name>
</gene>
<evidence type="ECO:0000313" key="5">
    <source>
        <dbReference type="Proteomes" id="UP000015176"/>
    </source>
</evidence>